<comment type="caution">
    <text evidence="2">The sequence shown here is derived from an EMBL/GenBank/DDBJ whole genome shotgun (WGS) entry which is preliminary data.</text>
</comment>
<evidence type="ECO:0000313" key="2">
    <source>
        <dbReference type="EMBL" id="MFC4911337.1"/>
    </source>
</evidence>
<gene>
    <name evidence="2" type="ORF">ACFPCY_28805</name>
</gene>
<feature type="compositionally biased region" description="Polar residues" evidence="1">
    <location>
        <begin position="62"/>
        <end position="72"/>
    </location>
</feature>
<name>A0ABV9U4R1_9ACTN</name>
<sequence length="80" mass="8531">MTQPSMRITVDAAMRARDISRPAPEGAAATPSVPADPPRRTRAAKNERRRLGKRGPRPAPQNPLTDDPSTGDQPPPEGAP</sequence>
<organism evidence="2 3">
    <name type="scientific">Actinomadura gamaensis</name>
    <dbReference type="NCBI Taxonomy" id="1763541"/>
    <lineage>
        <taxon>Bacteria</taxon>
        <taxon>Bacillati</taxon>
        <taxon>Actinomycetota</taxon>
        <taxon>Actinomycetes</taxon>
        <taxon>Streptosporangiales</taxon>
        <taxon>Thermomonosporaceae</taxon>
        <taxon>Actinomadura</taxon>
    </lineage>
</organism>
<reference evidence="3" key="1">
    <citation type="journal article" date="2019" name="Int. J. Syst. Evol. Microbiol.">
        <title>The Global Catalogue of Microorganisms (GCM) 10K type strain sequencing project: providing services to taxonomists for standard genome sequencing and annotation.</title>
        <authorList>
            <consortium name="The Broad Institute Genomics Platform"/>
            <consortium name="The Broad Institute Genome Sequencing Center for Infectious Disease"/>
            <person name="Wu L."/>
            <person name="Ma J."/>
        </authorList>
    </citation>
    <scope>NUCLEOTIDE SEQUENCE [LARGE SCALE GENOMIC DNA]</scope>
    <source>
        <strain evidence="3">KLKA75</strain>
    </source>
</reference>
<feature type="compositionally biased region" description="Basic residues" evidence="1">
    <location>
        <begin position="40"/>
        <end position="56"/>
    </location>
</feature>
<dbReference type="EMBL" id="JBHSIT010000009">
    <property type="protein sequence ID" value="MFC4911337.1"/>
    <property type="molecule type" value="Genomic_DNA"/>
</dbReference>
<protein>
    <submittedName>
        <fullName evidence="2">Uncharacterized protein</fullName>
    </submittedName>
</protein>
<evidence type="ECO:0000256" key="1">
    <source>
        <dbReference type="SAM" id="MobiDB-lite"/>
    </source>
</evidence>
<accession>A0ABV9U4R1</accession>
<dbReference type="RefSeq" id="WP_378260142.1">
    <property type="nucleotide sequence ID" value="NZ_JBHSIT010000009.1"/>
</dbReference>
<feature type="region of interest" description="Disordered" evidence="1">
    <location>
        <begin position="1"/>
        <end position="80"/>
    </location>
</feature>
<dbReference type="Proteomes" id="UP001595872">
    <property type="component" value="Unassembled WGS sequence"/>
</dbReference>
<keyword evidence="3" id="KW-1185">Reference proteome</keyword>
<proteinExistence type="predicted"/>
<evidence type="ECO:0000313" key="3">
    <source>
        <dbReference type="Proteomes" id="UP001595872"/>
    </source>
</evidence>